<dbReference type="RefSeq" id="WP_069032241.1">
    <property type="nucleotide sequence ID" value="NZ_MDKC01000001.1"/>
</dbReference>
<protein>
    <recommendedName>
        <fullName evidence="3">DUF1002 domain-containing protein</fullName>
    </recommendedName>
</protein>
<sequence length="277" mass="29899">MGLIAMPLSVFADSVPGDTIVTLGQNLSETQKKALLAEMGAPSDARIVTVSNQEEHKYLDGTVPSAQIGTRALSSAMITIGEKNTGIVVQSNNISWVTNSMYTNALITAGLKDANIVITAPFEVSGTAALTGIMKAYELSSGKVIPDDVKKVANEEMVKTAQLGDSVGNEKAVQLVTKVKEELAKNPNMSTDELKSLIDRLAKDLGITLTADQKASLMSLFEKMKDLNINWDQVGNQLTKAKNKISDYLNSKEGQSFIQKLKDFFSALFDAILSFFK</sequence>
<comment type="caution">
    <text evidence="1">The sequence shown here is derived from an EMBL/GenBank/DDBJ whole genome shotgun (WGS) entry which is preliminary data.</text>
</comment>
<dbReference type="EMBL" id="MDKC01000001">
    <property type="protein sequence ID" value="ODG94066.1"/>
    <property type="molecule type" value="Genomic_DNA"/>
</dbReference>
<keyword evidence="2" id="KW-1185">Reference proteome</keyword>
<organism evidence="1 2">
    <name type="scientific">Gottfriedia luciferensis</name>
    <dbReference type="NCBI Taxonomy" id="178774"/>
    <lineage>
        <taxon>Bacteria</taxon>
        <taxon>Bacillati</taxon>
        <taxon>Bacillota</taxon>
        <taxon>Bacilli</taxon>
        <taxon>Bacillales</taxon>
        <taxon>Bacillaceae</taxon>
        <taxon>Gottfriedia</taxon>
    </lineage>
</organism>
<evidence type="ECO:0000313" key="2">
    <source>
        <dbReference type="Proteomes" id="UP000094580"/>
    </source>
</evidence>
<name>A0ABX2ZW87_9BACI</name>
<proteinExistence type="predicted"/>
<evidence type="ECO:0000313" key="1">
    <source>
        <dbReference type="EMBL" id="ODG94066.1"/>
    </source>
</evidence>
<reference evidence="1 2" key="1">
    <citation type="submission" date="2016-07" db="EMBL/GenBank/DDBJ databases">
        <authorList>
            <person name="Townsley L."/>
            <person name="Shank E.A."/>
        </authorList>
    </citation>
    <scope>NUCLEOTIDE SEQUENCE [LARGE SCALE GENOMIC DNA]</scope>
    <source>
        <strain evidence="1 2">CH01</strain>
    </source>
</reference>
<dbReference type="InterPro" id="IPR009343">
    <property type="entry name" value="DUF1002"/>
</dbReference>
<dbReference type="Proteomes" id="UP000094580">
    <property type="component" value="Unassembled WGS sequence"/>
</dbReference>
<dbReference type="Pfam" id="PF06207">
    <property type="entry name" value="DUF1002"/>
    <property type="match status" value="1"/>
</dbReference>
<evidence type="ECO:0008006" key="3">
    <source>
        <dbReference type="Google" id="ProtNLM"/>
    </source>
</evidence>
<gene>
    <name evidence="1" type="ORF">BED47_00145</name>
</gene>
<accession>A0ABX2ZW87</accession>